<keyword evidence="6 9" id="KW-0067">ATP-binding</keyword>
<feature type="compositionally biased region" description="Basic and acidic residues" evidence="10">
    <location>
        <begin position="18"/>
        <end position="27"/>
    </location>
</feature>
<dbReference type="AlphaFoldDB" id="A0A8X8CC93"/>
<keyword evidence="5" id="KW-0418">Kinase</keyword>
<dbReference type="PROSITE" id="PS50011">
    <property type="entry name" value="PROTEIN_KINASE_DOM"/>
    <property type="match status" value="1"/>
</dbReference>
<dbReference type="Proteomes" id="UP000886885">
    <property type="component" value="Chromosome 15A"/>
</dbReference>
<dbReference type="InterPro" id="IPR017441">
    <property type="entry name" value="Protein_kinase_ATP_BS"/>
</dbReference>
<reference evidence="12" key="1">
    <citation type="journal article" date="2020" name="bioRxiv">
        <title>Hybrid origin of Populus tomentosa Carr. identified through genome sequencing and phylogenomic analysis.</title>
        <authorList>
            <person name="An X."/>
            <person name="Gao K."/>
            <person name="Chen Z."/>
            <person name="Li J."/>
            <person name="Yang X."/>
            <person name="Yang X."/>
            <person name="Zhou J."/>
            <person name="Guo T."/>
            <person name="Zhao T."/>
            <person name="Huang S."/>
            <person name="Miao D."/>
            <person name="Khan W.U."/>
            <person name="Rao P."/>
            <person name="Ye M."/>
            <person name="Lei B."/>
            <person name="Liao W."/>
            <person name="Wang J."/>
            <person name="Ji L."/>
            <person name="Li Y."/>
            <person name="Guo B."/>
            <person name="Mustafa N.S."/>
            <person name="Li S."/>
            <person name="Yun Q."/>
            <person name="Keller S.R."/>
            <person name="Mao J."/>
            <person name="Zhang R."/>
            <person name="Strauss S.H."/>
        </authorList>
    </citation>
    <scope>NUCLEOTIDE SEQUENCE</scope>
    <source>
        <strain evidence="12">GM15</strain>
        <tissue evidence="12">Leaf</tissue>
    </source>
</reference>
<feature type="binding site" evidence="9">
    <location>
        <position position="440"/>
    </location>
    <ligand>
        <name>ATP</name>
        <dbReference type="ChEBI" id="CHEBI:30616"/>
    </ligand>
</feature>
<organism evidence="12 13">
    <name type="scientific">Populus tomentosa</name>
    <name type="common">Chinese white poplar</name>
    <dbReference type="NCBI Taxonomy" id="118781"/>
    <lineage>
        <taxon>Eukaryota</taxon>
        <taxon>Viridiplantae</taxon>
        <taxon>Streptophyta</taxon>
        <taxon>Embryophyta</taxon>
        <taxon>Tracheophyta</taxon>
        <taxon>Spermatophyta</taxon>
        <taxon>Magnoliopsida</taxon>
        <taxon>eudicotyledons</taxon>
        <taxon>Gunneridae</taxon>
        <taxon>Pentapetalae</taxon>
        <taxon>rosids</taxon>
        <taxon>fabids</taxon>
        <taxon>Malpighiales</taxon>
        <taxon>Salicaceae</taxon>
        <taxon>Saliceae</taxon>
        <taxon>Populus</taxon>
    </lineage>
</organism>
<dbReference type="CDD" id="cd06632">
    <property type="entry name" value="STKc_MEKK1_plant"/>
    <property type="match status" value="1"/>
</dbReference>
<comment type="caution">
    <text evidence="12">The sequence shown here is derived from an EMBL/GenBank/DDBJ whole genome shotgun (WGS) entry which is preliminary data.</text>
</comment>
<dbReference type="GO" id="GO:0005737">
    <property type="term" value="C:cytoplasm"/>
    <property type="evidence" value="ECO:0007669"/>
    <property type="project" value="TreeGrafter"/>
</dbReference>
<evidence type="ECO:0000259" key="11">
    <source>
        <dbReference type="PROSITE" id="PS50011"/>
    </source>
</evidence>
<dbReference type="FunFam" id="1.10.510.10:FF:000186">
    <property type="entry name" value="Mitogen-activated protein kinase kinase kinase"/>
    <property type="match status" value="1"/>
</dbReference>
<evidence type="ECO:0000256" key="5">
    <source>
        <dbReference type="ARBA" id="ARBA00022777"/>
    </source>
</evidence>
<feature type="region of interest" description="Disordered" evidence="10">
    <location>
        <begin position="848"/>
        <end position="881"/>
    </location>
</feature>
<feature type="compositionally biased region" description="Low complexity" evidence="10">
    <location>
        <begin position="59"/>
        <end position="72"/>
    </location>
</feature>
<feature type="region of interest" description="Disordered" evidence="10">
    <location>
        <begin position="1"/>
        <end position="113"/>
    </location>
</feature>
<dbReference type="InterPro" id="IPR050538">
    <property type="entry name" value="MAP_kinase_kinase_kinase"/>
</dbReference>
<feature type="region of interest" description="Disordered" evidence="10">
    <location>
        <begin position="205"/>
        <end position="235"/>
    </location>
</feature>
<keyword evidence="4 9" id="KW-0547">Nucleotide-binding</keyword>
<evidence type="ECO:0000256" key="2">
    <source>
        <dbReference type="ARBA" id="ARBA00012406"/>
    </source>
</evidence>
<proteinExistence type="inferred from homology"/>
<feature type="compositionally biased region" description="Low complexity" evidence="10">
    <location>
        <begin position="374"/>
        <end position="398"/>
    </location>
</feature>
<sequence>MPSWWGKSSSKEVKKKANKESFIDTLHRRFKSPSDGKLNGRPGGSRRRCSDTISERGSQSRAESRSPSPSSKHVSRCQSFAERPHAQPLPLPGVHPASVGRTDSGIGISTKPRLENGAKSSLFFPLPRPGCLRDKSNNLDGDLATTSVFSESSTDSEDPADSSHRSPLATDYDLGTRTIAISPSSAMVKDHCATVSQVNSRVAKKPANLSFGNHTSPTSPKRRPISSHVPNLQVPKHGSFCSAPDSYMSSPSRSPMRAFGAEQVINSAFWAGKPYPDVNLLGSGHCSSPGSGYNSGHNSMGGDMSGQLFWQQSRGSPECSPIPSPRVISPGPSSRVQSGAVTPIHPRAGGTIESQTSWPDDGKQQRHRLPLPPVTVSSPSPFSHSNSAAASPSVPRSPGRAENPTSPGSRWKKGKLLGRGTFGHVYLGFNSESGEMCAMKEVTLFSDDAKSKESAKQLMQEISLLSRFQHPNIVQYYGSETVGDRVYIYLEYVSGGSIYKLLQEYGQLGEQVIRSYTQQILSGLAFLHSKSTVHRDIKGANILADPNGRVKLADFGMAKHITGQSCPLSFKGSPYWMAPEVIRNSNGCNLAVDIWSLGCTVLEMATTKPPWSQFEGVAAMFKIGNSKDLPEIPEDLSDEGKDFIRQCLQRNPLDRPTASQLLEHPFVKLPAPLERPILCLDPTDPPPGVSNGVKTLSFDAMINSAFSEFVERSLHWLHNPYSSAFVRIDLLKEFMELNWLFDDLDVHVKVKCPRTSLIEEYLDLKQAVFHVYCIISLLDTSYVKCCCVLLIIFQGINHARTFPTLDSERLAVHSSRVSKTGLHTSDLHIPRNISCPVSPIGSPLLHSRSPQHLNGRMSPSPIASPRTTSGSSTPLTGGTGAIPFNHLKHSVHFQEGFGNMPNHSNGMYANGLAYHDSSPDLFRGMQPGSPIFSELFPCENDLIGKQLGRPTQGEPYDGQSVLADRVSRQLLRDHVKMKPSLDLSPNSPLPSRTGGKLACSIRGRKCGIRFKVMKWLGAD</sequence>
<dbReference type="GO" id="GO:0005524">
    <property type="term" value="F:ATP binding"/>
    <property type="evidence" value="ECO:0007669"/>
    <property type="project" value="UniProtKB-UniRule"/>
</dbReference>
<name>A0A8X8CC93_POPTO</name>
<gene>
    <name evidence="12" type="ORF">POTOM_049939</name>
</gene>
<evidence type="ECO:0000256" key="7">
    <source>
        <dbReference type="ARBA" id="ARBA00047559"/>
    </source>
</evidence>
<dbReference type="Pfam" id="PF00069">
    <property type="entry name" value="Pkinase"/>
    <property type="match status" value="1"/>
</dbReference>
<feature type="compositionally biased region" description="Low complexity" evidence="10">
    <location>
        <begin position="864"/>
        <end position="876"/>
    </location>
</feature>
<dbReference type="PANTHER" id="PTHR48016:SF45">
    <property type="entry name" value="OS04G0559800 PROTEIN"/>
    <property type="match status" value="1"/>
</dbReference>
<feature type="domain" description="Protein kinase" evidence="11">
    <location>
        <begin position="411"/>
        <end position="667"/>
    </location>
</feature>
<keyword evidence="3" id="KW-0808">Transferase</keyword>
<evidence type="ECO:0000256" key="3">
    <source>
        <dbReference type="ARBA" id="ARBA00022679"/>
    </source>
</evidence>
<evidence type="ECO:0000256" key="4">
    <source>
        <dbReference type="ARBA" id="ARBA00022741"/>
    </source>
</evidence>
<dbReference type="PANTHER" id="PTHR48016">
    <property type="entry name" value="MAP KINASE KINASE KINASE SSK2-RELATED-RELATED"/>
    <property type="match status" value="1"/>
</dbReference>
<feature type="compositionally biased region" description="Polar residues" evidence="10">
    <location>
        <begin position="331"/>
        <end position="340"/>
    </location>
</feature>
<dbReference type="OrthoDB" id="266718at2759"/>
<keyword evidence="13" id="KW-1185">Reference proteome</keyword>
<evidence type="ECO:0000256" key="10">
    <source>
        <dbReference type="SAM" id="MobiDB-lite"/>
    </source>
</evidence>
<comment type="catalytic activity">
    <reaction evidence="7">
        <text>L-threonyl-[protein] + ATP = O-phospho-L-threonyl-[protein] + ADP + H(+)</text>
        <dbReference type="Rhea" id="RHEA:46608"/>
        <dbReference type="Rhea" id="RHEA-COMP:11060"/>
        <dbReference type="Rhea" id="RHEA-COMP:11605"/>
        <dbReference type="ChEBI" id="CHEBI:15378"/>
        <dbReference type="ChEBI" id="CHEBI:30013"/>
        <dbReference type="ChEBI" id="CHEBI:30616"/>
        <dbReference type="ChEBI" id="CHEBI:61977"/>
        <dbReference type="ChEBI" id="CHEBI:456216"/>
        <dbReference type="EC" id="2.7.11.25"/>
    </reaction>
</comment>
<evidence type="ECO:0000256" key="9">
    <source>
        <dbReference type="PROSITE-ProRule" id="PRU10141"/>
    </source>
</evidence>
<dbReference type="GO" id="GO:0004709">
    <property type="term" value="F:MAP kinase kinase kinase activity"/>
    <property type="evidence" value="ECO:0007669"/>
    <property type="project" value="UniProtKB-EC"/>
</dbReference>
<comment type="similarity">
    <text evidence="1">Belongs to the protein kinase superfamily. STE Ser/Thr protein kinase family. MAP kinase kinase kinase subfamily.</text>
</comment>
<feature type="compositionally biased region" description="Polar residues" evidence="10">
    <location>
        <begin position="210"/>
        <end position="219"/>
    </location>
</feature>
<feature type="region of interest" description="Disordered" evidence="10">
    <location>
        <begin position="148"/>
        <end position="169"/>
    </location>
</feature>
<evidence type="ECO:0000256" key="1">
    <source>
        <dbReference type="ARBA" id="ARBA00006529"/>
    </source>
</evidence>
<dbReference type="EC" id="2.7.11.25" evidence="2"/>
<dbReference type="InterPro" id="IPR000719">
    <property type="entry name" value="Prot_kinase_dom"/>
</dbReference>
<protein>
    <recommendedName>
        <fullName evidence="2">mitogen-activated protein kinase kinase kinase</fullName>
        <ecNumber evidence="2">2.7.11.25</ecNumber>
    </recommendedName>
</protein>
<dbReference type="SMART" id="SM00220">
    <property type="entry name" value="S_TKc"/>
    <property type="match status" value="1"/>
</dbReference>
<evidence type="ECO:0000256" key="6">
    <source>
        <dbReference type="ARBA" id="ARBA00022840"/>
    </source>
</evidence>
<evidence type="ECO:0000256" key="8">
    <source>
        <dbReference type="ARBA" id="ARBA00048329"/>
    </source>
</evidence>
<dbReference type="EMBL" id="JAAWWB010000029">
    <property type="protein sequence ID" value="KAG6747534.1"/>
    <property type="molecule type" value="Genomic_DNA"/>
</dbReference>
<comment type="catalytic activity">
    <reaction evidence="8">
        <text>L-seryl-[protein] + ATP = O-phospho-L-seryl-[protein] + ADP + H(+)</text>
        <dbReference type="Rhea" id="RHEA:17989"/>
        <dbReference type="Rhea" id="RHEA-COMP:9863"/>
        <dbReference type="Rhea" id="RHEA-COMP:11604"/>
        <dbReference type="ChEBI" id="CHEBI:15378"/>
        <dbReference type="ChEBI" id="CHEBI:29999"/>
        <dbReference type="ChEBI" id="CHEBI:30616"/>
        <dbReference type="ChEBI" id="CHEBI:83421"/>
        <dbReference type="ChEBI" id="CHEBI:456216"/>
        <dbReference type="EC" id="2.7.11.25"/>
    </reaction>
</comment>
<dbReference type="PROSITE" id="PS00107">
    <property type="entry name" value="PROTEIN_KINASE_ATP"/>
    <property type="match status" value="1"/>
</dbReference>
<accession>A0A8X8CC93</accession>
<evidence type="ECO:0000313" key="12">
    <source>
        <dbReference type="EMBL" id="KAG6747534.1"/>
    </source>
</evidence>
<evidence type="ECO:0000313" key="13">
    <source>
        <dbReference type="Proteomes" id="UP000886885"/>
    </source>
</evidence>
<feature type="region of interest" description="Disordered" evidence="10">
    <location>
        <begin position="307"/>
        <end position="415"/>
    </location>
</feature>